<reference evidence="2 3" key="1">
    <citation type="journal article" date="2014" name="Genome Biol.">
        <title>Transcriptome and methylome profiling reveals relics of genome dominance in the mesopolyploid Brassica oleracea.</title>
        <authorList>
            <person name="Parkin I.A."/>
            <person name="Koh C."/>
            <person name="Tang H."/>
            <person name="Robinson S.J."/>
            <person name="Kagale S."/>
            <person name="Clarke W.E."/>
            <person name="Town C.D."/>
            <person name="Nixon J."/>
            <person name="Krishnakumar V."/>
            <person name="Bidwell S.L."/>
            <person name="Denoeud F."/>
            <person name="Belcram H."/>
            <person name="Links M.G."/>
            <person name="Just J."/>
            <person name="Clarke C."/>
            <person name="Bender T."/>
            <person name="Huebert T."/>
            <person name="Mason A.S."/>
            <person name="Pires J.C."/>
            <person name="Barker G."/>
            <person name="Moore J."/>
            <person name="Walley P.G."/>
            <person name="Manoli S."/>
            <person name="Batley J."/>
            <person name="Edwards D."/>
            <person name="Nelson M.N."/>
            <person name="Wang X."/>
            <person name="Paterson A.H."/>
            <person name="King G."/>
            <person name="Bancroft I."/>
            <person name="Chalhoub B."/>
            <person name="Sharpe A.G."/>
        </authorList>
    </citation>
    <scope>NUCLEOTIDE SEQUENCE</scope>
    <source>
        <strain evidence="2 3">cv. TO1000</strain>
    </source>
</reference>
<dbReference type="AlphaFoldDB" id="A0A0D3C639"/>
<evidence type="ECO:0000313" key="3">
    <source>
        <dbReference type="Proteomes" id="UP000032141"/>
    </source>
</evidence>
<accession>A0A0D3C639</accession>
<dbReference type="InterPro" id="IPR027417">
    <property type="entry name" value="P-loop_NTPase"/>
</dbReference>
<protein>
    <recommendedName>
        <fullName evidence="1">AAA+ ATPase At3g28540-like C-terminal domain-containing protein</fullName>
    </recommendedName>
</protein>
<evidence type="ECO:0000313" key="2">
    <source>
        <dbReference type="EnsemblPlants" id="Bo4g194520.1"/>
    </source>
</evidence>
<dbReference type="EnsemblPlants" id="Bo4g194520.1">
    <property type="protein sequence ID" value="Bo4g194520.1"/>
    <property type="gene ID" value="Bo4g194520"/>
</dbReference>
<dbReference type="InterPro" id="IPR050747">
    <property type="entry name" value="Mitochondrial_chaperone_BCS1"/>
</dbReference>
<dbReference type="Proteomes" id="UP000032141">
    <property type="component" value="Chromosome C4"/>
</dbReference>
<keyword evidence="3" id="KW-1185">Reference proteome</keyword>
<dbReference type="Gene3D" id="6.10.280.40">
    <property type="match status" value="1"/>
</dbReference>
<organism evidence="2 3">
    <name type="scientific">Brassica oleracea var. oleracea</name>
    <dbReference type="NCBI Taxonomy" id="109376"/>
    <lineage>
        <taxon>Eukaryota</taxon>
        <taxon>Viridiplantae</taxon>
        <taxon>Streptophyta</taxon>
        <taxon>Embryophyta</taxon>
        <taxon>Tracheophyta</taxon>
        <taxon>Spermatophyta</taxon>
        <taxon>Magnoliopsida</taxon>
        <taxon>eudicotyledons</taxon>
        <taxon>Gunneridae</taxon>
        <taxon>Pentapetalae</taxon>
        <taxon>rosids</taxon>
        <taxon>malvids</taxon>
        <taxon>Brassicales</taxon>
        <taxon>Brassicaceae</taxon>
        <taxon>Brassiceae</taxon>
        <taxon>Brassica</taxon>
    </lineage>
</organism>
<dbReference type="Pfam" id="PF25568">
    <property type="entry name" value="AAA_lid_At3g28540"/>
    <property type="match status" value="1"/>
</dbReference>
<dbReference type="Gramene" id="Bo4g194520.1">
    <property type="protein sequence ID" value="Bo4g194520.1"/>
    <property type="gene ID" value="Bo4g194520"/>
</dbReference>
<dbReference type="HOGENOM" id="CLU_010189_0_3_1"/>
<name>A0A0D3C639_BRAOL</name>
<feature type="domain" description="AAA+ ATPase At3g28540-like C-terminal" evidence="1">
    <location>
        <begin position="255"/>
        <end position="321"/>
    </location>
</feature>
<dbReference type="OMA" id="WRIFYNK"/>
<reference evidence="2" key="2">
    <citation type="submission" date="2015-03" db="UniProtKB">
        <authorList>
            <consortium name="EnsemblPlants"/>
        </authorList>
    </citation>
    <scope>IDENTIFICATION</scope>
</reference>
<dbReference type="GO" id="GO:0016887">
    <property type="term" value="F:ATP hydrolysis activity"/>
    <property type="evidence" value="ECO:0007669"/>
    <property type="project" value="InterPro"/>
</dbReference>
<evidence type="ECO:0000259" key="1">
    <source>
        <dbReference type="Pfam" id="PF25568"/>
    </source>
</evidence>
<dbReference type="GO" id="GO:0005524">
    <property type="term" value="F:ATP binding"/>
    <property type="evidence" value="ECO:0007669"/>
    <property type="project" value="InterPro"/>
</dbReference>
<sequence>MFQAITRPIQYLIICYLRYVSGSPSLTDTKHDHYVTTLVIEHSYKFVRENILYSSTHAYVFNKLGIIHPVNYHVGELTLADSYQGIELSWRIFYNKSIGRESFELRFDKRHKDLVYNSYLPYVESTAKEMTTIPEVHIYSQSFDTWETKPLEHHSTFETIAMKEELKRGLIHDLDMFVRRKDLYDRAGRPWTRSYLLYGPPGTGKTSLVVAMAKYLNFDVYDLQLSRAVESYFNPRKLLSGVMNNSILLVEDIDEGFKVLASTYLGLSHVDNDEPHRLYPDIKRLIDGQVITPAQVTVELMESEDVDVVLEGLVRTLESLTSDKIDDDEDEEKHLACLRDL</sequence>
<proteinExistence type="predicted"/>
<dbReference type="InterPro" id="IPR058017">
    <property type="entry name" value="At3g28540-like_C"/>
</dbReference>
<dbReference type="PANTHER" id="PTHR23070">
    <property type="entry name" value="BCS1 AAA-TYPE ATPASE"/>
    <property type="match status" value="1"/>
</dbReference>
<dbReference type="eggNOG" id="KOG0743">
    <property type="taxonomic scope" value="Eukaryota"/>
</dbReference>
<dbReference type="Gene3D" id="3.40.50.300">
    <property type="entry name" value="P-loop containing nucleotide triphosphate hydrolases"/>
    <property type="match status" value="1"/>
</dbReference>
<dbReference type="STRING" id="109376.A0A0D3C639"/>
<dbReference type="SUPFAM" id="SSF52540">
    <property type="entry name" value="P-loop containing nucleoside triphosphate hydrolases"/>
    <property type="match status" value="1"/>
</dbReference>